<dbReference type="Pfam" id="PF13413">
    <property type="entry name" value="HTH_25"/>
    <property type="match status" value="1"/>
</dbReference>
<dbReference type="Pfam" id="PF13464">
    <property type="entry name" value="RodZ_C"/>
    <property type="match status" value="1"/>
</dbReference>
<evidence type="ECO:0000256" key="1">
    <source>
        <dbReference type="SAM" id="MobiDB-lite"/>
    </source>
</evidence>
<dbReference type="Gene3D" id="1.10.260.40">
    <property type="entry name" value="lambda repressor-like DNA-binding domains"/>
    <property type="match status" value="1"/>
</dbReference>
<dbReference type="PROSITE" id="PS50943">
    <property type="entry name" value="HTH_CROC1"/>
    <property type="match status" value="1"/>
</dbReference>
<evidence type="ECO:0000259" key="3">
    <source>
        <dbReference type="PROSITE" id="PS50943"/>
    </source>
</evidence>
<dbReference type="CDD" id="cd00093">
    <property type="entry name" value="HTH_XRE"/>
    <property type="match status" value="1"/>
</dbReference>
<dbReference type="InterPro" id="IPR050400">
    <property type="entry name" value="Bact_Cytoskel_RodZ"/>
</dbReference>
<sequence>MTELGKFLVEKRQEKNISLDELQAITKIQKRYLIAVEQGNYELLPGKFYARAFIKTYSEAIGVSPTYVFDTFTADLPTTVEKNAHEGLSRAKKKSNNTLADSKWFTLLPKFLLVCLILGLAASYWVYYQKFNSEPIQQNSDEENNFVDYENGKQDNELDDVDQEDTVDEPETKIEDDVEEEPNFTITLTKNNGEDFHYDLENSEKLSVKITFKGDCYVKIRNGKEHVFLKGTYKKGDVIEEDFSAEELVIMRFGATQQVDMLINDEPFVFDSGKTVQNILITKK</sequence>
<proteinExistence type="predicted"/>
<reference evidence="4 5" key="2">
    <citation type="submission" date="2017-09" db="EMBL/GenBank/DDBJ databases">
        <title>Bacillus patelloidae sp. nov., isolated from the intestinal tract of a marine limpet.</title>
        <authorList>
            <person name="Liu R."/>
            <person name="Dong C."/>
            <person name="Shao Z."/>
        </authorList>
    </citation>
    <scope>NUCLEOTIDE SEQUENCE [LARGE SCALE GENOMIC DNA]</scope>
    <source>
        <strain evidence="4 5">SA5d-4</strain>
    </source>
</reference>
<dbReference type="Proteomes" id="UP000217083">
    <property type="component" value="Unassembled WGS sequence"/>
</dbReference>
<feature type="compositionally biased region" description="Acidic residues" evidence="1">
    <location>
        <begin position="157"/>
        <end position="169"/>
    </location>
</feature>
<dbReference type="RefSeq" id="WP_094921849.1">
    <property type="nucleotide sequence ID" value="NZ_NPIA01000001.1"/>
</dbReference>
<feature type="domain" description="HTH cro/C1-type" evidence="3">
    <location>
        <begin position="8"/>
        <end position="68"/>
    </location>
</feature>
<keyword evidence="5" id="KW-1185">Reference proteome</keyword>
<keyword evidence="2" id="KW-0812">Transmembrane</keyword>
<dbReference type="InterPro" id="IPR025194">
    <property type="entry name" value="RodZ-like_C"/>
</dbReference>
<feature type="transmembrane region" description="Helical" evidence="2">
    <location>
        <begin position="111"/>
        <end position="128"/>
    </location>
</feature>
<accession>A0A263BZD7</accession>
<reference evidence="5" key="1">
    <citation type="submission" date="2017-08" db="EMBL/GenBank/DDBJ databases">
        <authorList>
            <person name="Huang Z."/>
        </authorList>
    </citation>
    <scope>NUCLEOTIDE SEQUENCE [LARGE SCALE GENOMIC DNA]</scope>
    <source>
        <strain evidence="5">SA5d-4</strain>
    </source>
</reference>
<dbReference type="PANTHER" id="PTHR34475">
    <property type="match status" value="1"/>
</dbReference>
<feature type="region of interest" description="Disordered" evidence="1">
    <location>
        <begin position="146"/>
        <end position="179"/>
    </location>
</feature>
<evidence type="ECO:0000313" key="5">
    <source>
        <dbReference type="Proteomes" id="UP000217083"/>
    </source>
</evidence>
<name>A0A263BZD7_9BACI</name>
<organism evidence="4 5">
    <name type="scientific">Lottiidibacillus patelloidae</name>
    <dbReference type="NCBI Taxonomy" id="2670334"/>
    <lineage>
        <taxon>Bacteria</taxon>
        <taxon>Bacillati</taxon>
        <taxon>Bacillota</taxon>
        <taxon>Bacilli</taxon>
        <taxon>Bacillales</taxon>
        <taxon>Bacillaceae</taxon>
        <taxon>Lottiidibacillus</taxon>
    </lineage>
</organism>
<dbReference type="EMBL" id="NPIA01000001">
    <property type="protein sequence ID" value="OZM58637.1"/>
    <property type="molecule type" value="Genomic_DNA"/>
</dbReference>
<dbReference type="AlphaFoldDB" id="A0A263BZD7"/>
<dbReference type="InterPro" id="IPR010982">
    <property type="entry name" value="Lambda_DNA-bd_dom_sf"/>
</dbReference>
<gene>
    <name evidence="4" type="ORF">CIB95_03455</name>
</gene>
<keyword evidence="2" id="KW-1133">Transmembrane helix</keyword>
<dbReference type="GO" id="GO:0003677">
    <property type="term" value="F:DNA binding"/>
    <property type="evidence" value="ECO:0007669"/>
    <property type="project" value="InterPro"/>
</dbReference>
<dbReference type="SUPFAM" id="SSF47413">
    <property type="entry name" value="lambda repressor-like DNA-binding domains"/>
    <property type="match status" value="1"/>
</dbReference>
<dbReference type="PANTHER" id="PTHR34475:SF1">
    <property type="entry name" value="CYTOSKELETON PROTEIN RODZ"/>
    <property type="match status" value="1"/>
</dbReference>
<keyword evidence="2" id="KW-0472">Membrane</keyword>
<evidence type="ECO:0000313" key="4">
    <source>
        <dbReference type="EMBL" id="OZM58637.1"/>
    </source>
</evidence>
<dbReference type="InterPro" id="IPR001387">
    <property type="entry name" value="Cro/C1-type_HTH"/>
</dbReference>
<comment type="caution">
    <text evidence="4">The sequence shown here is derived from an EMBL/GenBank/DDBJ whole genome shotgun (WGS) entry which is preliminary data.</text>
</comment>
<protein>
    <recommendedName>
        <fullName evidence="3">HTH cro/C1-type domain-containing protein</fullName>
    </recommendedName>
</protein>
<evidence type="ECO:0000256" key="2">
    <source>
        <dbReference type="SAM" id="Phobius"/>
    </source>
</evidence>